<keyword evidence="2" id="KW-0238">DNA-binding</keyword>
<dbReference type="STRING" id="273121.WS0990"/>
<keyword evidence="3" id="KW-0804">Transcription</keyword>
<dbReference type="KEGG" id="wsu:WS0990"/>
<dbReference type="PROSITE" id="PS01124">
    <property type="entry name" value="HTH_ARAC_FAMILY_2"/>
    <property type="match status" value="1"/>
</dbReference>
<keyword evidence="6" id="KW-1185">Reference proteome</keyword>
<dbReference type="Gene3D" id="1.10.10.60">
    <property type="entry name" value="Homeodomain-like"/>
    <property type="match status" value="2"/>
</dbReference>
<dbReference type="PANTHER" id="PTHR46796:SF2">
    <property type="entry name" value="TRANSCRIPTIONAL REGULATORY PROTEIN"/>
    <property type="match status" value="1"/>
</dbReference>
<protein>
    <submittedName>
        <fullName evidence="5">TRANSCRIPTIONAL REGULATOR, ARAC/XYLS FAMILY</fullName>
    </submittedName>
</protein>
<reference evidence="5 6" key="1">
    <citation type="journal article" date="2003" name="Proc. Natl. Acad. Sci. U.S.A.">
        <title>Complete genome sequence and analysis of Wolinella succinogenes.</title>
        <authorList>
            <person name="Baar C."/>
            <person name="Eppinger M."/>
            <person name="Raddatz G."/>
            <person name="Simon JM."/>
            <person name="Lanz C."/>
            <person name="Klimmek O."/>
            <person name="Nandakumar R."/>
            <person name="Gross R."/>
            <person name="Rosinus A."/>
            <person name="Keller H."/>
            <person name="Jagtap P."/>
            <person name="Linke B."/>
            <person name="Meyer F."/>
            <person name="Lederer H."/>
            <person name="Schuster S.C."/>
        </authorList>
    </citation>
    <scope>NUCLEOTIDE SEQUENCE [LARGE SCALE GENOMIC DNA]</scope>
    <source>
        <strain evidence="6">ATCC 29543 / DSM 1740 / CCUG 13145 / JCM 31913 / LMG 7466 / NCTC 11488 / FDC 602W</strain>
    </source>
</reference>
<evidence type="ECO:0000256" key="2">
    <source>
        <dbReference type="ARBA" id="ARBA00023125"/>
    </source>
</evidence>
<dbReference type="PANTHER" id="PTHR46796">
    <property type="entry name" value="HTH-TYPE TRANSCRIPTIONAL ACTIVATOR RHAS-RELATED"/>
    <property type="match status" value="1"/>
</dbReference>
<dbReference type="GO" id="GO:0043565">
    <property type="term" value="F:sequence-specific DNA binding"/>
    <property type="evidence" value="ECO:0007669"/>
    <property type="project" value="InterPro"/>
</dbReference>
<dbReference type="Proteomes" id="UP000000422">
    <property type="component" value="Chromosome"/>
</dbReference>
<dbReference type="eggNOG" id="COG2207">
    <property type="taxonomic scope" value="Bacteria"/>
</dbReference>
<dbReference type="SMART" id="SM00342">
    <property type="entry name" value="HTH_ARAC"/>
    <property type="match status" value="1"/>
</dbReference>
<dbReference type="InterPro" id="IPR003313">
    <property type="entry name" value="AraC-bd"/>
</dbReference>
<evidence type="ECO:0000259" key="4">
    <source>
        <dbReference type="PROSITE" id="PS01124"/>
    </source>
</evidence>
<dbReference type="Pfam" id="PF02311">
    <property type="entry name" value="AraC_binding"/>
    <property type="match status" value="1"/>
</dbReference>
<evidence type="ECO:0000256" key="3">
    <source>
        <dbReference type="ARBA" id="ARBA00023163"/>
    </source>
</evidence>
<dbReference type="GO" id="GO:0003700">
    <property type="term" value="F:DNA-binding transcription factor activity"/>
    <property type="evidence" value="ECO:0007669"/>
    <property type="project" value="InterPro"/>
</dbReference>
<organism evidence="6">
    <name type="scientific">Wolinella succinogenes (strain ATCC 29543 / DSM 1740 / CCUG 13145 / JCM 31913 / LMG 7466 / NCTC 11488 / FDC 602W)</name>
    <name type="common">Vibrio succinogenes</name>
    <dbReference type="NCBI Taxonomy" id="273121"/>
    <lineage>
        <taxon>Bacteria</taxon>
        <taxon>Pseudomonadati</taxon>
        <taxon>Campylobacterota</taxon>
        <taxon>Epsilonproteobacteria</taxon>
        <taxon>Campylobacterales</taxon>
        <taxon>Helicobacteraceae</taxon>
        <taxon>Wolinella</taxon>
    </lineage>
</organism>
<dbReference type="DNASU" id="2553893"/>
<dbReference type="InterPro" id="IPR037923">
    <property type="entry name" value="HTH-like"/>
</dbReference>
<evidence type="ECO:0000313" key="6">
    <source>
        <dbReference type="Proteomes" id="UP000000422"/>
    </source>
</evidence>
<dbReference type="Pfam" id="PF12833">
    <property type="entry name" value="HTH_18"/>
    <property type="match status" value="1"/>
</dbReference>
<dbReference type="InterPro" id="IPR050204">
    <property type="entry name" value="AraC_XylS_family_regulators"/>
</dbReference>
<sequence length="275" mass="31963">MKLHQGERVSFVKTIPSLQETEFSRLEERLCFAKHAHPTYSIGIMPLGLSLCQGEGETYFMGRHKVCVYHPGEEHTCVFEHTGGSWAYWNCYPKEEMLREYASEILGERGEPHFAKTVVEDPYAYRLFWELFDLVGKERELLALQEASLKAFSYLIAHHASPWHPSSRFLLMERAKITQAKERILEGDEVEKITLEELASLCGMSRFRFLRLFAKLEGMTPHRFLLMHKTQKAKRYLQEGCDISEAALLSGFCDQAHLSRTLRRFYGYTPRSLRS</sequence>
<dbReference type="InterPro" id="IPR009057">
    <property type="entry name" value="Homeodomain-like_sf"/>
</dbReference>
<feature type="domain" description="HTH araC/xylS-type" evidence="4">
    <location>
        <begin position="179"/>
        <end position="275"/>
    </location>
</feature>
<proteinExistence type="predicted"/>
<dbReference type="SUPFAM" id="SSF46689">
    <property type="entry name" value="Homeodomain-like"/>
    <property type="match status" value="2"/>
</dbReference>
<evidence type="ECO:0000256" key="1">
    <source>
        <dbReference type="ARBA" id="ARBA00023015"/>
    </source>
</evidence>
<dbReference type="InterPro" id="IPR018060">
    <property type="entry name" value="HTH_AraC"/>
</dbReference>
<gene>
    <name evidence="5" type="primary">VCA1001</name>
    <name evidence="5" type="ordered locus">WS0990</name>
</gene>
<keyword evidence="1" id="KW-0805">Transcription regulation</keyword>
<name>Q7M9D7_WOLSU</name>
<accession>Q7M9D7</accession>
<dbReference type="HOGENOM" id="CLU_000445_88_16_7"/>
<dbReference type="SUPFAM" id="SSF51215">
    <property type="entry name" value="Regulatory protein AraC"/>
    <property type="match status" value="1"/>
</dbReference>
<evidence type="ECO:0000313" key="5">
    <source>
        <dbReference type="EMBL" id="CAE10093.1"/>
    </source>
</evidence>
<dbReference type="EMBL" id="BX571659">
    <property type="protein sequence ID" value="CAE10093.1"/>
    <property type="molecule type" value="Genomic_DNA"/>
</dbReference>
<dbReference type="AlphaFoldDB" id="Q7M9D7"/>